<keyword evidence="6" id="KW-0961">Cell wall biogenesis/degradation</keyword>
<dbReference type="GO" id="GO:0009252">
    <property type="term" value="P:peptidoglycan biosynthetic process"/>
    <property type="evidence" value="ECO:0007669"/>
    <property type="project" value="UniProtKB-KW"/>
</dbReference>
<evidence type="ECO:0000256" key="2">
    <source>
        <dbReference type="ARBA" id="ARBA00022729"/>
    </source>
</evidence>
<feature type="domain" description="Peptidase S11 D-alanyl-D-alanine carboxypeptidase A N-terminal" evidence="10">
    <location>
        <begin position="69"/>
        <end position="305"/>
    </location>
</feature>
<evidence type="ECO:0000256" key="5">
    <source>
        <dbReference type="ARBA" id="ARBA00022984"/>
    </source>
</evidence>
<keyword evidence="2" id="KW-0732">Signal</keyword>
<sequence>MKISKSIFKFLIILTVFILLYITVVTEDKGDEFNFIEISKKFIDNYISRFVDESNKDSGNLDKGKSHSSADEYSSNYIYLFDREDKNMEYEKNAKSRAYPASLTKIMTTIVALEQIDDLSSVVPIDVETYKKMVDKNSSMAGFYGRELVTYRDLLYGTILSSGGEAANSLAVNISGSVESFVSLMNEKASELGLKDTNFTNPEGLDDDNQYTTAYDMAKLLDYALHNEQFKKIFTTETFKTTSTLDHPDGIMLESTVLSKLIGVNQEDFEIIGGKSGTTYKAGQCWATLGVKGGQEYILVVMGAPLEDISDSDADMMQLDDSIKLYERIS</sequence>
<keyword evidence="3" id="KW-0378">Hydrolase</keyword>
<dbReference type="PANTHER" id="PTHR21581">
    <property type="entry name" value="D-ALANYL-D-ALANINE CARBOXYPEPTIDASE"/>
    <property type="match status" value="1"/>
</dbReference>
<evidence type="ECO:0000256" key="6">
    <source>
        <dbReference type="ARBA" id="ARBA00023316"/>
    </source>
</evidence>
<evidence type="ECO:0000256" key="8">
    <source>
        <dbReference type="PIRSR" id="PIRSR618044-2"/>
    </source>
</evidence>
<gene>
    <name evidence="11" type="ORF">D3Z33_12390</name>
</gene>
<protein>
    <submittedName>
        <fullName evidence="11">D-alanyl-D-alanine carboxypeptidase</fullName>
    </submittedName>
</protein>
<evidence type="ECO:0000259" key="10">
    <source>
        <dbReference type="Pfam" id="PF00768"/>
    </source>
</evidence>
<keyword evidence="5" id="KW-0573">Peptidoglycan synthesis</keyword>
<evidence type="ECO:0000313" key="12">
    <source>
        <dbReference type="Proteomes" id="UP000467132"/>
    </source>
</evidence>
<evidence type="ECO:0000313" key="11">
    <source>
        <dbReference type="EMBL" id="NBI07652.1"/>
    </source>
</evidence>
<keyword evidence="4" id="KW-0133">Cell shape</keyword>
<dbReference type="AlphaFoldDB" id="A0A845R2J3"/>
<feature type="binding site" evidence="8">
    <location>
        <position position="275"/>
    </location>
    <ligand>
        <name>substrate</name>
    </ligand>
</feature>
<dbReference type="PRINTS" id="PR00725">
    <property type="entry name" value="DADACBPTASE1"/>
</dbReference>
<name>A0A845R2J3_9CLOT</name>
<keyword evidence="12" id="KW-1185">Reference proteome</keyword>
<proteinExistence type="inferred from homology"/>
<dbReference type="GO" id="GO:0006508">
    <property type="term" value="P:proteolysis"/>
    <property type="evidence" value="ECO:0007669"/>
    <property type="project" value="InterPro"/>
</dbReference>
<evidence type="ECO:0000256" key="3">
    <source>
        <dbReference type="ARBA" id="ARBA00022801"/>
    </source>
</evidence>
<reference evidence="11 12" key="1">
    <citation type="submission" date="2018-08" db="EMBL/GenBank/DDBJ databases">
        <title>Murine metabolic-syndrome-specific gut microbial biobank.</title>
        <authorList>
            <person name="Liu C."/>
        </authorList>
    </citation>
    <scope>NUCLEOTIDE SEQUENCE [LARGE SCALE GENOMIC DNA]</scope>
    <source>
        <strain evidence="11 12">583</strain>
    </source>
</reference>
<dbReference type="SUPFAM" id="SSF56601">
    <property type="entry name" value="beta-lactamase/transpeptidase-like"/>
    <property type="match status" value="1"/>
</dbReference>
<dbReference type="Proteomes" id="UP000467132">
    <property type="component" value="Unassembled WGS sequence"/>
</dbReference>
<dbReference type="GO" id="GO:0008360">
    <property type="term" value="P:regulation of cell shape"/>
    <property type="evidence" value="ECO:0007669"/>
    <property type="project" value="UniProtKB-KW"/>
</dbReference>
<dbReference type="OrthoDB" id="9791132at2"/>
<accession>A0A845R2J3</accession>
<dbReference type="Pfam" id="PF00768">
    <property type="entry name" value="Peptidase_S11"/>
    <property type="match status" value="1"/>
</dbReference>
<keyword evidence="11" id="KW-0121">Carboxypeptidase</keyword>
<feature type="active site" description="Proton acceptor" evidence="7">
    <location>
        <position position="105"/>
    </location>
</feature>
<comment type="similarity">
    <text evidence="1 9">Belongs to the peptidase S11 family.</text>
</comment>
<dbReference type="GO" id="GO:0071555">
    <property type="term" value="P:cell wall organization"/>
    <property type="evidence" value="ECO:0007669"/>
    <property type="project" value="UniProtKB-KW"/>
</dbReference>
<evidence type="ECO:0000256" key="9">
    <source>
        <dbReference type="RuleBase" id="RU004016"/>
    </source>
</evidence>
<dbReference type="PANTHER" id="PTHR21581:SF33">
    <property type="entry name" value="D-ALANYL-D-ALANINE CARBOXYPEPTIDASE DACB"/>
    <property type="match status" value="1"/>
</dbReference>
<dbReference type="InterPro" id="IPR012338">
    <property type="entry name" value="Beta-lactam/transpept-like"/>
</dbReference>
<dbReference type="Gene3D" id="3.40.710.10">
    <property type="entry name" value="DD-peptidase/beta-lactamase superfamily"/>
    <property type="match status" value="1"/>
</dbReference>
<dbReference type="RefSeq" id="WP_160198124.1">
    <property type="nucleotide sequence ID" value="NZ_QXXA01000014.1"/>
</dbReference>
<evidence type="ECO:0000256" key="4">
    <source>
        <dbReference type="ARBA" id="ARBA00022960"/>
    </source>
</evidence>
<dbReference type="EMBL" id="QXXA01000014">
    <property type="protein sequence ID" value="NBI07652.1"/>
    <property type="molecule type" value="Genomic_DNA"/>
</dbReference>
<feature type="active site" evidence="7">
    <location>
        <position position="162"/>
    </location>
</feature>
<organism evidence="11 12">
    <name type="scientific">Senegalia massiliensis</name>
    <dbReference type="NCBI Taxonomy" id="1720316"/>
    <lineage>
        <taxon>Bacteria</taxon>
        <taxon>Bacillati</taxon>
        <taxon>Bacillota</taxon>
        <taxon>Clostridia</taxon>
        <taxon>Eubacteriales</taxon>
        <taxon>Clostridiaceae</taxon>
        <taxon>Senegalia</taxon>
    </lineage>
</organism>
<keyword evidence="11" id="KW-0645">Protease</keyword>
<feature type="active site" description="Acyl-ester intermediate" evidence="7">
    <location>
        <position position="102"/>
    </location>
</feature>
<comment type="caution">
    <text evidence="11">The sequence shown here is derived from an EMBL/GenBank/DDBJ whole genome shotgun (WGS) entry which is preliminary data.</text>
</comment>
<evidence type="ECO:0000256" key="1">
    <source>
        <dbReference type="ARBA" id="ARBA00007164"/>
    </source>
</evidence>
<dbReference type="InterPro" id="IPR018044">
    <property type="entry name" value="Peptidase_S11"/>
</dbReference>
<dbReference type="GO" id="GO:0009002">
    <property type="term" value="F:serine-type D-Ala-D-Ala carboxypeptidase activity"/>
    <property type="evidence" value="ECO:0007669"/>
    <property type="project" value="InterPro"/>
</dbReference>
<evidence type="ECO:0000256" key="7">
    <source>
        <dbReference type="PIRSR" id="PIRSR618044-1"/>
    </source>
</evidence>
<dbReference type="InterPro" id="IPR001967">
    <property type="entry name" value="Peptidase_S11_N"/>
</dbReference>